<keyword evidence="6" id="KW-0418">Kinase</keyword>
<proteinExistence type="predicted"/>
<dbReference type="GO" id="GO:0004722">
    <property type="term" value="F:protein serine/threonine phosphatase activity"/>
    <property type="evidence" value="ECO:0007669"/>
    <property type="project" value="UniProtKB-EC"/>
</dbReference>
<dbReference type="InterPro" id="IPR013656">
    <property type="entry name" value="PAS_4"/>
</dbReference>
<evidence type="ECO:0000256" key="14">
    <source>
        <dbReference type="ARBA" id="ARBA00075117"/>
    </source>
</evidence>
<dbReference type="PROSITE" id="PS50112">
    <property type="entry name" value="PAS"/>
    <property type="match status" value="1"/>
</dbReference>
<dbReference type="InterPro" id="IPR003594">
    <property type="entry name" value="HATPase_dom"/>
</dbReference>
<dbReference type="FunFam" id="3.60.40.10:FF:000005">
    <property type="entry name" value="Serine/threonine protein phosphatase"/>
    <property type="match status" value="1"/>
</dbReference>
<evidence type="ECO:0000256" key="15">
    <source>
        <dbReference type="ARBA" id="ARBA00081350"/>
    </source>
</evidence>
<dbReference type="SUPFAM" id="SSF81606">
    <property type="entry name" value="PP2C-like"/>
    <property type="match status" value="1"/>
</dbReference>
<dbReference type="InterPro" id="IPR036890">
    <property type="entry name" value="HATPase_C_sf"/>
</dbReference>
<dbReference type="Pfam" id="PF08448">
    <property type="entry name" value="PAS_4"/>
    <property type="match status" value="1"/>
</dbReference>
<keyword evidence="10" id="KW-0904">Protein phosphatase</keyword>
<dbReference type="InterPro" id="IPR001932">
    <property type="entry name" value="PPM-type_phosphatase-like_dom"/>
</dbReference>
<protein>
    <recommendedName>
        <fullName evidence="1">protein-serine/threonine phosphatase</fullName>
        <ecNumber evidence="1">3.1.3.16</ecNumber>
    </recommendedName>
    <alternativeName>
        <fullName evidence="15">Protein-serine/threonine phosphatase</fullName>
    </alternativeName>
    <alternativeName>
        <fullName evidence="14">Serine/threonine-protein kinase</fullName>
    </alternativeName>
</protein>
<dbReference type="Gene3D" id="3.60.40.10">
    <property type="entry name" value="PPM-type phosphatase domain"/>
    <property type="match status" value="1"/>
</dbReference>
<dbReference type="Pfam" id="PF13581">
    <property type="entry name" value="HATPase_c_2"/>
    <property type="match status" value="1"/>
</dbReference>
<keyword evidence="5" id="KW-0547">Nucleotide-binding</keyword>
<evidence type="ECO:0000256" key="7">
    <source>
        <dbReference type="ARBA" id="ARBA00022801"/>
    </source>
</evidence>
<keyword evidence="9" id="KW-0460">Magnesium</keyword>
<dbReference type="PATRIC" id="fig|1961.12.peg.1353"/>
<dbReference type="InterPro" id="IPR000014">
    <property type="entry name" value="PAS"/>
</dbReference>
<evidence type="ECO:0000256" key="4">
    <source>
        <dbReference type="ARBA" id="ARBA00022723"/>
    </source>
</evidence>
<evidence type="ECO:0000256" key="2">
    <source>
        <dbReference type="ARBA" id="ARBA00022553"/>
    </source>
</evidence>
<dbReference type="GO" id="GO:0005524">
    <property type="term" value="F:ATP binding"/>
    <property type="evidence" value="ECO:0007669"/>
    <property type="project" value="UniProtKB-KW"/>
</dbReference>
<evidence type="ECO:0000313" key="17">
    <source>
        <dbReference type="EMBL" id="KOG56906.1"/>
    </source>
</evidence>
<gene>
    <name evidence="17" type="ORF">ADK75_06145</name>
</gene>
<evidence type="ECO:0000256" key="10">
    <source>
        <dbReference type="ARBA" id="ARBA00022912"/>
    </source>
</evidence>
<keyword evidence="11" id="KW-0464">Manganese</keyword>
<evidence type="ECO:0000256" key="8">
    <source>
        <dbReference type="ARBA" id="ARBA00022840"/>
    </source>
</evidence>
<dbReference type="OrthoDB" id="118142at2"/>
<evidence type="ECO:0000256" key="13">
    <source>
        <dbReference type="ARBA" id="ARBA00056274"/>
    </source>
</evidence>
<dbReference type="CDD" id="cd00130">
    <property type="entry name" value="PAS"/>
    <property type="match status" value="1"/>
</dbReference>
<reference evidence="18" key="1">
    <citation type="submission" date="2015-07" db="EMBL/GenBank/DDBJ databases">
        <authorList>
            <consortium name="Consortium for Microbial Forensics and Genomics (microFORGE)"/>
            <person name="Knight B.M."/>
            <person name="Roberts D.P."/>
            <person name="Lin D."/>
            <person name="Hari K."/>
            <person name="Fletcher J."/>
            <person name="Melcher U."/>
            <person name="Blagden T."/>
            <person name="Winegar R.A."/>
        </authorList>
    </citation>
    <scope>NUCLEOTIDE SEQUENCE [LARGE SCALE GENOMIC DNA]</scope>
    <source>
        <strain evidence="18">NRRL B-1447</strain>
    </source>
</reference>
<dbReference type="Proteomes" id="UP000037084">
    <property type="component" value="Unassembled WGS sequence"/>
</dbReference>
<dbReference type="Gene3D" id="3.30.450.20">
    <property type="entry name" value="PAS domain"/>
    <property type="match status" value="1"/>
</dbReference>
<sequence>MSRAATVLLDSTGHVVAWSPDASRLLGYLAPDVQGKKIAELATKPVTNQLEPGTQHIVHFRHQDGHTARIAITVLAVPADASGGCATHLLAMADADEAEKWNALQSLLRGLATQSPTPLAIYDTSLRVVWANAALYEDADYMGIGPDDMVANGVILTRGMPSSLEEVMRGVLDTGDPVFNLYYRGRPPSDPNNDHVWSCSYYRLEGLKGPPLGVCEEAVDITERFYAQKHLDLLVRAARSVGTTLDMNRTAREFASVVIPEFADAVVIDVTQSVLSGGRPSFTDTSHAHTTRLWPPDGIAADSFPAAPRASGVTALSKSEPELLVLPLHADGADLGSVSFAWKHRTAPFQPGELAVANELAARLAQCVDNAHRFAREHAVALLLQRSLLPRVLPQPSAVEVAFRYLPADSKAGVGGDWFDVISLPGARVGLVVGDVVGHGLRAAATMGRLRTSVRVLAQMDLPPEEILARLDDLISQGTGIRPGMENEEPTDDEAVGVTCLYAVYDPVSGTCTMARAGHPLPAIVDPKSGTVVFPELPSAPPLGVGNLPFESVELTLPPGSLLALFTDGLIQRRDIDPDEQLDVLRDILAHSNGDLDDLCDTVIRSMLPTPAHDDAALLLVRTQILSGHRVAEWQLSDTPRAVAWARAEAANQVRMWGLDDLVGTTKLIVSELVTNAMRHTGTGPILLRLIHDQTLICEVSDTGHTSPHLRYAAADDEGGRGLFIVAQMTEQWGTRYTTKGKTIWASQRFA</sequence>
<dbReference type="InterPro" id="IPR029016">
    <property type="entry name" value="GAF-like_dom_sf"/>
</dbReference>
<evidence type="ECO:0000256" key="12">
    <source>
        <dbReference type="ARBA" id="ARBA00047761"/>
    </source>
</evidence>
<evidence type="ECO:0000256" key="6">
    <source>
        <dbReference type="ARBA" id="ARBA00022777"/>
    </source>
</evidence>
<organism evidence="17 18">
    <name type="scientific">Streptomyces virginiae</name>
    <name type="common">Streptomyces cinnamonensis</name>
    <dbReference type="NCBI Taxonomy" id="1961"/>
    <lineage>
        <taxon>Bacteria</taxon>
        <taxon>Bacillati</taxon>
        <taxon>Actinomycetota</taxon>
        <taxon>Actinomycetes</taxon>
        <taxon>Kitasatosporales</taxon>
        <taxon>Streptomycetaceae</taxon>
        <taxon>Streptomyces</taxon>
    </lineage>
</organism>
<evidence type="ECO:0000256" key="1">
    <source>
        <dbReference type="ARBA" id="ARBA00013081"/>
    </source>
</evidence>
<dbReference type="EC" id="3.1.3.16" evidence="1"/>
<dbReference type="InterPro" id="IPR036457">
    <property type="entry name" value="PPM-type-like_dom_sf"/>
</dbReference>
<dbReference type="AlphaFoldDB" id="A0A0L8N2K6"/>
<dbReference type="CDD" id="cd16936">
    <property type="entry name" value="HATPase_RsbW-like"/>
    <property type="match status" value="1"/>
</dbReference>
<dbReference type="Gene3D" id="3.30.450.40">
    <property type="match status" value="1"/>
</dbReference>
<dbReference type="InterPro" id="IPR035965">
    <property type="entry name" value="PAS-like_dom_sf"/>
</dbReference>
<comment type="caution">
    <text evidence="17">The sequence shown here is derived from an EMBL/GenBank/DDBJ whole genome shotgun (WGS) entry which is preliminary data.</text>
</comment>
<evidence type="ECO:0000256" key="11">
    <source>
        <dbReference type="ARBA" id="ARBA00023211"/>
    </source>
</evidence>
<dbReference type="FunFam" id="3.30.565.10:FF:000028">
    <property type="entry name" value="PAS sensor protein"/>
    <property type="match status" value="1"/>
</dbReference>
<dbReference type="GO" id="GO:0016301">
    <property type="term" value="F:kinase activity"/>
    <property type="evidence" value="ECO:0007669"/>
    <property type="project" value="UniProtKB-KW"/>
</dbReference>
<keyword evidence="2" id="KW-0597">Phosphoprotein</keyword>
<evidence type="ECO:0000256" key="3">
    <source>
        <dbReference type="ARBA" id="ARBA00022679"/>
    </source>
</evidence>
<dbReference type="PANTHER" id="PTHR43156">
    <property type="entry name" value="STAGE II SPORULATION PROTEIN E-RELATED"/>
    <property type="match status" value="1"/>
</dbReference>
<dbReference type="SMART" id="SM00331">
    <property type="entry name" value="PP2C_SIG"/>
    <property type="match status" value="1"/>
</dbReference>
<keyword evidence="4" id="KW-0479">Metal-binding</keyword>
<dbReference type="EMBL" id="LGUV01000027">
    <property type="protein sequence ID" value="KOG56906.1"/>
    <property type="molecule type" value="Genomic_DNA"/>
</dbReference>
<comment type="function">
    <text evidence="13">Primarily acts as an independent SigF regulator that is sensitive to the osmosensory signal, mediating the cross talk of PknD with the SigF regulon. Possesses both phosphatase and kinase activities. The kinase domain functions as a classic anti-sigma factor-like kinase to phosphorylate the anti-anti-sigma factor domain at the canonical regulatory site, and the phosphatase domain antagonizes this activity.</text>
</comment>
<feature type="domain" description="PAS" evidence="16">
    <location>
        <begin position="1"/>
        <end position="41"/>
    </location>
</feature>
<accession>A0A0L8N2K6</accession>
<dbReference type="PANTHER" id="PTHR43156:SF2">
    <property type="entry name" value="STAGE II SPORULATION PROTEIN E"/>
    <property type="match status" value="1"/>
</dbReference>
<dbReference type="Gene3D" id="3.30.565.10">
    <property type="entry name" value="Histidine kinase-like ATPase, C-terminal domain"/>
    <property type="match status" value="1"/>
</dbReference>
<evidence type="ECO:0000313" key="18">
    <source>
        <dbReference type="Proteomes" id="UP000037084"/>
    </source>
</evidence>
<evidence type="ECO:0000259" key="16">
    <source>
        <dbReference type="PROSITE" id="PS50112"/>
    </source>
</evidence>
<dbReference type="GO" id="GO:0046872">
    <property type="term" value="F:metal ion binding"/>
    <property type="evidence" value="ECO:0007669"/>
    <property type="project" value="UniProtKB-KW"/>
</dbReference>
<evidence type="ECO:0000256" key="9">
    <source>
        <dbReference type="ARBA" id="ARBA00022842"/>
    </source>
</evidence>
<keyword evidence="8" id="KW-0067">ATP-binding</keyword>
<dbReference type="SUPFAM" id="SSF55874">
    <property type="entry name" value="ATPase domain of HSP90 chaperone/DNA topoisomerase II/histidine kinase"/>
    <property type="match status" value="1"/>
</dbReference>
<evidence type="ECO:0000256" key="5">
    <source>
        <dbReference type="ARBA" id="ARBA00022741"/>
    </source>
</evidence>
<keyword evidence="3" id="KW-0808">Transferase</keyword>
<name>A0A0L8N2K6_STRVG</name>
<comment type="catalytic activity">
    <reaction evidence="12">
        <text>O-phospho-L-seryl-[protein] + H2O = L-seryl-[protein] + phosphate</text>
        <dbReference type="Rhea" id="RHEA:20629"/>
        <dbReference type="Rhea" id="RHEA-COMP:9863"/>
        <dbReference type="Rhea" id="RHEA-COMP:11604"/>
        <dbReference type="ChEBI" id="CHEBI:15377"/>
        <dbReference type="ChEBI" id="CHEBI:29999"/>
        <dbReference type="ChEBI" id="CHEBI:43474"/>
        <dbReference type="ChEBI" id="CHEBI:83421"/>
        <dbReference type="EC" id="3.1.3.16"/>
    </reaction>
</comment>
<keyword evidence="7" id="KW-0378">Hydrolase</keyword>
<dbReference type="Pfam" id="PF07228">
    <property type="entry name" value="SpoIIE"/>
    <property type="match status" value="1"/>
</dbReference>
<dbReference type="SUPFAM" id="SSF55785">
    <property type="entry name" value="PYP-like sensor domain (PAS domain)"/>
    <property type="match status" value="1"/>
</dbReference>
<dbReference type="SUPFAM" id="SSF55781">
    <property type="entry name" value="GAF domain-like"/>
    <property type="match status" value="1"/>
</dbReference>
<dbReference type="InterPro" id="IPR052016">
    <property type="entry name" value="Bact_Sigma-Reg"/>
</dbReference>